<evidence type="ECO:0000256" key="3">
    <source>
        <dbReference type="ARBA" id="ARBA00023125"/>
    </source>
</evidence>
<feature type="domain" description="Tyr recombinase" evidence="5">
    <location>
        <begin position="211"/>
        <end position="398"/>
    </location>
</feature>
<dbReference type="InterPro" id="IPR011010">
    <property type="entry name" value="DNA_brk_join_enz"/>
</dbReference>
<comment type="similarity">
    <text evidence="1">Belongs to the 'phage' integrase family.</text>
</comment>
<dbReference type="PANTHER" id="PTHR30629:SF2">
    <property type="entry name" value="PROPHAGE INTEGRASE INTS-RELATED"/>
    <property type="match status" value="1"/>
</dbReference>
<keyword evidence="3" id="KW-0238">DNA-binding</keyword>
<dbReference type="EMBL" id="JBHTLS010000009">
    <property type="protein sequence ID" value="MFD1103735.1"/>
    <property type="molecule type" value="Genomic_DNA"/>
</dbReference>
<reference evidence="7" key="1">
    <citation type="journal article" date="2019" name="Int. J. Syst. Evol. Microbiol.">
        <title>The Global Catalogue of Microorganisms (GCM) 10K type strain sequencing project: providing services to taxonomists for standard genome sequencing and annotation.</title>
        <authorList>
            <consortium name="The Broad Institute Genomics Platform"/>
            <consortium name="The Broad Institute Genome Sequencing Center for Infectious Disease"/>
            <person name="Wu L."/>
            <person name="Ma J."/>
        </authorList>
    </citation>
    <scope>NUCLEOTIDE SEQUENCE [LARGE SCALE GENOMIC DNA]</scope>
    <source>
        <strain evidence="7">CCUG 54329</strain>
    </source>
</reference>
<dbReference type="InterPro" id="IPR053876">
    <property type="entry name" value="Phage_int_M"/>
</dbReference>
<sequence length="407" mass="44723">MRPQIKSRNLNGAPMALSNAAVKAARPSSRAYKKFDERGLFLFVKPNGLKSWRLRYRMGGREKLLTLGQWPDLQLVDARDRAEEARGLVAQGVDPSIRKVAVQIRTFESVAREWHAVQLERWTARHAADVIDSLARDVFPELGALPIGAIGAPAVLQILRDVEARGSIETARRIRQRISAVFSFGIAEGLVEQDPAGLVSRALRPTPIARRQPALTDLANLHALLAACERAGGPPIVRLGSRFLALTAVRLGALIGATWGEIEDLDGDAPLWRIPAARMKLKLARKSDSANDHLVPLSAEAVAVLKSVRDNGYDTHSSHVIFPINEAAIGRLYKRAGFEGRHVPHGWRAAFSTVMNERFPAERSAIDLVLGHALKGVTSESEAAYNRAQMLGQRRSLLARWGEMLIT</sequence>
<comment type="caution">
    <text evidence="6">The sequence shown here is derived from an EMBL/GenBank/DDBJ whole genome shotgun (WGS) entry which is preliminary data.</text>
</comment>
<dbReference type="Proteomes" id="UP001597203">
    <property type="component" value="Unassembled WGS sequence"/>
</dbReference>
<dbReference type="InterPro" id="IPR050808">
    <property type="entry name" value="Phage_Integrase"/>
</dbReference>
<dbReference type="Gene3D" id="1.10.150.130">
    <property type="match status" value="1"/>
</dbReference>
<gene>
    <name evidence="6" type="ORF">ACFQ24_02220</name>
</gene>
<proteinExistence type="inferred from homology"/>
<dbReference type="Pfam" id="PF13356">
    <property type="entry name" value="Arm-DNA-bind_3"/>
    <property type="match status" value="1"/>
</dbReference>
<dbReference type="Pfam" id="PF22022">
    <property type="entry name" value="Phage_int_M"/>
    <property type="match status" value="1"/>
</dbReference>
<dbReference type="Gene3D" id="3.30.160.390">
    <property type="entry name" value="Integrase, DNA-binding domain"/>
    <property type="match status" value="1"/>
</dbReference>
<dbReference type="Gene3D" id="1.10.443.10">
    <property type="entry name" value="Intergrase catalytic core"/>
    <property type="match status" value="1"/>
</dbReference>
<dbReference type="PANTHER" id="PTHR30629">
    <property type="entry name" value="PROPHAGE INTEGRASE"/>
    <property type="match status" value="1"/>
</dbReference>
<keyword evidence="2" id="KW-0229">DNA integration</keyword>
<dbReference type="PROSITE" id="PS51898">
    <property type="entry name" value="TYR_RECOMBINASE"/>
    <property type="match status" value="1"/>
</dbReference>
<dbReference type="InterPro" id="IPR010998">
    <property type="entry name" value="Integrase_recombinase_N"/>
</dbReference>
<organism evidence="6 7">
    <name type="scientific">Sphingobium olei</name>
    <dbReference type="NCBI Taxonomy" id="420955"/>
    <lineage>
        <taxon>Bacteria</taxon>
        <taxon>Pseudomonadati</taxon>
        <taxon>Pseudomonadota</taxon>
        <taxon>Alphaproteobacteria</taxon>
        <taxon>Sphingomonadales</taxon>
        <taxon>Sphingomonadaceae</taxon>
        <taxon>Sphingobium</taxon>
    </lineage>
</organism>
<evidence type="ECO:0000259" key="5">
    <source>
        <dbReference type="PROSITE" id="PS51898"/>
    </source>
</evidence>
<dbReference type="InterPro" id="IPR025166">
    <property type="entry name" value="Integrase_DNA_bind_dom"/>
</dbReference>
<dbReference type="RefSeq" id="WP_380908777.1">
    <property type="nucleotide sequence ID" value="NZ_JBHTLS010000009.1"/>
</dbReference>
<name>A0ABW3NY76_9SPHN</name>
<dbReference type="InterPro" id="IPR038488">
    <property type="entry name" value="Integrase_DNA-bd_sf"/>
</dbReference>
<dbReference type="InterPro" id="IPR002104">
    <property type="entry name" value="Integrase_catalytic"/>
</dbReference>
<evidence type="ECO:0000313" key="7">
    <source>
        <dbReference type="Proteomes" id="UP001597203"/>
    </source>
</evidence>
<dbReference type="InterPro" id="IPR013762">
    <property type="entry name" value="Integrase-like_cat_sf"/>
</dbReference>
<accession>A0ABW3NY76</accession>
<keyword evidence="4" id="KW-0233">DNA recombination</keyword>
<keyword evidence="7" id="KW-1185">Reference proteome</keyword>
<evidence type="ECO:0000256" key="4">
    <source>
        <dbReference type="ARBA" id="ARBA00023172"/>
    </source>
</evidence>
<dbReference type="SUPFAM" id="SSF56349">
    <property type="entry name" value="DNA breaking-rejoining enzymes"/>
    <property type="match status" value="1"/>
</dbReference>
<evidence type="ECO:0000256" key="1">
    <source>
        <dbReference type="ARBA" id="ARBA00008857"/>
    </source>
</evidence>
<protein>
    <submittedName>
        <fullName evidence="6">Tyrosine-type recombinase/integrase</fullName>
    </submittedName>
</protein>
<evidence type="ECO:0000256" key="2">
    <source>
        <dbReference type="ARBA" id="ARBA00022908"/>
    </source>
</evidence>
<dbReference type="Pfam" id="PF00589">
    <property type="entry name" value="Phage_integrase"/>
    <property type="match status" value="1"/>
</dbReference>
<evidence type="ECO:0000313" key="6">
    <source>
        <dbReference type="EMBL" id="MFD1103735.1"/>
    </source>
</evidence>